<evidence type="ECO:0000313" key="2">
    <source>
        <dbReference type="EMBL" id="GAI27522.1"/>
    </source>
</evidence>
<name>X1M7D7_9ZZZZ</name>
<reference evidence="2" key="1">
    <citation type="journal article" date="2014" name="Front. Microbiol.">
        <title>High frequency of phylogenetically diverse reductive dehalogenase-homologous genes in deep subseafloor sedimentary metagenomes.</title>
        <authorList>
            <person name="Kawai M."/>
            <person name="Futagami T."/>
            <person name="Toyoda A."/>
            <person name="Takaki Y."/>
            <person name="Nishi S."/>
            <person name="Hori S."/>
            <person name="Arai W."/>
            <person name="Tsubouchi T."/>
            <person name="Morono Y."/>
            <person name="Uchiyama I."/>
            <person name="Ito T."/>
            <person name="Fujiyama A."/>
            <person name="Inagaki F."/>
            <person name="Takami H."/>
        </authorList>
    </citation>
    <scope>NUCLEOTIDE SEQUENCE</scope>
    <source>
        <strain evidence="2">Expedition CK06-06</strain>
    </source>
</reference>
<accession>X1M7D7</accession>
<dbReference type="EMBL" id="BARV01016480">
    <property type="protein sequence ID" value="GAI27522.1"/>
    <property type="molecule type" value="Genomic_DNA"/>
</dbReference>
<dbReference type="AlphaFoldDB" id="X1M7D7"/>
<protein>
    <submittedName>
        <fullName evidence="2">Uncharacterized protein</fullName>
    </submittedName>
</protein>
<sequence length="122" mass="13894">MHFLDKSQPFDTYDLPSDGEAKPYSDMLVAQAVKFTKGVRTQIALIPTITGSQSQLLVLLANTGTRGLVRVPHDEAECSRTLGEYREFIEHRDTRFRELAQERTVDEEIQEKTLLALMAKIR</sequence>
<feature type="region of interest" description="Disordered" evidence="1">
    <location>
        <begin position="1"/>
        <end position="20"/>
    </location>
</feature>
<comment type="caution">
    <text evidence="2">The sequence shown here is derived from an EMBL/GenBank/DDBJ whole genome shotgun (WGS) entry which is preliminary data.</text>
</comment>
<proteinExistence type="predicted"/>
<evidence type="ECO:0000256" key="1">
    <source>
        <dbReference type="SAM" id="MobiDB-lite"/>
    </source>
</evidence>
<gene>
    <name evidence="2" type="ORF">S06H3_28269</name>
</gene>
<organism evidence="2">
    <name type="scientific">marine sediment metagenome</name>
    <dbReference type="NCBI Taxonomy" id="412755"/>
    <lineage>
        <taxon>unclassified sequences</taxon>
        <taxon>metagenomes</taxon>
        <taxon>ecological metagenomes</taxon>
    </lineage>
</organism>